<comment type="caution">
    <text evidence="1">The sequence shown here is derived from an EMBL/GenBank/DDBJ whole genome shotgun (WGS) entry which is preliminary data.</text>
</comment>
<dbReference type="PANTHER" id="PTHR43861:SF6">
    <property type="entry name" value="METHYLTRANSFERASE TYPE 11"/>
    <property type="match status" value="1"/>
</dbReference>
<dbReference type="Gene3D" id="3.40.50.150">
    <property type="entry name" value="Vaccinia Virus protein VP39"/>
    <property type="match status" value="1"/>
</dbReference>
<protein>
    <recommendedName>
        <fullName evidence="3">Methyltransferase type 11 domain-containing protein</fullName>
    </recommendedName>
</protein>
<evidence type="ECO:0000313" key="2">
    <source>
        <dbReference type="Proteomes" id="UP000177230"/>
    </source>
</evidence>
<organism evidence="1 2">
    <name type="scientific">Candidatus Edwardsbacteria bacterium GWF2_54_11</name>
    <dbReference type="NCBI Taxonomy" id="1817851"/>
    <lineage>
        <taxon>Bacteria</taxon>
        <taxon>Candidatus Edwardsiibacteriota</taxon>
    </lineage>
</organism>
<reference evidence="1 2" key="1">
    <citation type="journal article" date="2016" name="Nat. Commun.">
        <title>Thousands of microbial genomes shed light on interconnected biogeochemical processes in an aquifer system.</title>
        <authorList>
            <person name="Anantharaman K."/>
            <person name="Brown C.T."/>
            <person name="Hug L.A."/>
            <person name="Sharon I."/>
            <person name="Castelle C.J."/>
            <person name="Probst A.J."/>
            <person name="Thomas B.C."/>
            <person name="Singh A."/>
            <person name="Wilkins M.J."/>
            <person name="Karaoz U."/>
            <person name="Brodie E.L."/>
            <person name="Williams K.H."/>
            <person name="Hubbard S.S."/>
            <person name="Banfield J.F."/>
        </authorList>
    </citation>
    <scope>NUCLEOTIDE SEQUENCE [LARGE SCALE GENOMIC DNA]</scope>
</reference>
<dbReference type="InterPro" id="IPR029063">
    <property type="entry name" value="SAM-dependent_MTases_sf"/>
</dbReference>
<gene>
    <name evidence="1" type="ORF">A2024_05330</name>
</gene>
<dbReference type="PANTHER" id="PTHR43861">
    <property type="entry name" value="TRANS-ACONITATE 2-METHYLTRANSFERASE-RELATED"/>
    <property type="match status" value="1"/>
</dbReference>
<dbReference type="Proteomes" id="UP000177230">
    <property type="component" value="Unassembled WGS sequence"/>
</dbReference>
<dbReference type="SUPFAM" id="SSF53335">
    <property type="entry name" value="S-adenosyl-L-methionine-dependent methyltransferases"/>
    <property type="match status" value="1"/>
</dbReference>
<sequence length="223" mass="25325">MDKQLKFYEALSELYRFLPEEDQGELARVAMVRYLIGWAKNIDSALDLGCGEGYLCSLYKKWGIEFVVGADSAISRIGFGKKRFAGSNFVQSNILSNSISSKSFDIVSAVEVLEHIEDVEQCIKEMVRLSKKYVLITVPNEGKIVHTVCPQCFHKFEPAGHLHSFSIDTLTKMCSKYMNILKVTDNYWINHPFLKEMALPIMRKIRKGKNLKGNYIGLIGTVK</sequence>
<dbReference type="EMBL" id="MFFM01000019">
    <property type="protein sequence ID" value="OGF13407.1"/>
    <property type="molecule type" value="Genomic_DNA"/>
</dbReference>
<proteinExistence type="predicted"/>
<dbReference type="AlphaFoldDB" id="A0A1F5RFX7"/>
<name>A0A1F5RFX7_9BACT</name>
<dbReference type="Pfam" id="PF13489">
    <property type="entry name" value="Methyltransf_23"/>
    <property type="match status" value="1"/>
</dbReference>
<accession>A0A1F5RFX7</accession>
<evidence type="ECO:0000313" key="1">
    <source>
        <dbReference type="EMBL" id="OGF13407.1"/>
    </source>
</evidence>
<evidence type="ECO:0008006" key="3">
    <source>
        <dbReference type="Google" id="ProtNLM"/>
    </source>
</evidence>